<evidence type="ECO:0000313" key="1">
    <source>
        <dbReference type="EMBL" id="MFC5540638.1"/>
    </source>
</evidence>
<reference evidence="2" key="1">
    <citation type="journal article" date="2019" name="Int. J. Syst. Evol. Microbiol.">
        <title>The Global Catalogue of Microorganisms (GCM) 10K type strain sequencing project: providing services to taxonomists for standard genome sequencing and annotation.</title>
        <authorList>
            <consortium name="The Broad Institute Genomics Platform"/>
            <consortium name="The Broad Institute Genome Sequencing Center for Infectious Disease"/>
            <person name="Wu L."/>
            <person name="Ma J."/>
        </authorList>
    </citation>
    <scope>NUCLEOTIDE SEQUENCE [LARGE SCALE GENOMIC DNA]</scope>
    <source>
        <strain evidence="2">CCUG 56331</strain>
    </source>
</reference>
<dbReference type="EMBL" id="JBHSNQ010000031">
    <property type="protein sequence ID" value="MFC5540638.1"/>
    <property type="molecule type" value="Genomic_DNA"/>
</dbReference>
<name>A0ABW0R9Z6_9BACL</name>
<dbReference type="Proteomes" id="UP001595978">
    <property type="component" value="Unassembled WGS sequence"/>
</dbReference>
<gene>
    <name evidence="1" type="ORF">ACFPOH_02440</name>
</gene>
<evidence type="ECO:0000313" key="2">
    <source>
        <dbReference type="Proteomes" id="UP001595978"/>
    </source>
</evidence>
<keyword evidence="2" id="KW-1185">Reference proteome</keyword>
<comment type="caution">
    <text evidence="1">The sequence shown here is derived from an EMBL/GenBank/DDBJ whole genome shotgun (WGS) entry which is preliminary data.</text>
</comment>
<organism evidence="1 2">
    <name type="scientific">Ureibacillus suwonensis</name>
    <dbReference type="NCBI Taxonomy" id="313007"/>
    <lineage>
        <taxon>Bacteria</taxon>
        <taxon>Bacillati</taxon>
        <taxon>Bacillota</taxon>
        <taxon>Bacilli</taxon>
        <taxon>Bacillales</taxon>
        <taxon>Caryophanaceae</taxon>
        <taxon>Ureibacillus</taxon>
    </lineage>
</organism>
<protein>
    <submittedName>
        <fullName evidence="1">Uncharacterized protein</fullName>
    </submittedName>
</protein>
<sequence length="43" mass="4804">MKNNLKSGIIGRNDWGVIERQSSAYIGSIHRKNGKLAVAVKHR</sequence>
<proteinExistence type="predicted"/>
<dbReference type="RefSeq" id="WP_342580916.1">
    <property type="nucleotide sequence ID" value="NZ_JBHSNQ010000031.1"/>
</dbReference>
<accession>A0ABW0R9Z6</accession>